<reference evidence="6" key="1">
    <citation type="submission" date="2020-11" db="EMBL/GenBank/DDBJ databases">
        <authorList>
            <person name="Tran Van P."/>
        </authorList>
    </citation>
    <scope>NUCLEOTIDE SEQUENCE</scope>
</reference>
<keyword evidence="2" id="KW-0677">Repeat</keyword>
<dbReference type="InterPro" id="IPR011042">
    <property type="entry name" value="6-blade_b-propeller_TolB-like"/>
</dbReference>
<evidence type="ECO:0008006" key="8">
    <source>
        <dbReference type="Google" id="ProtNLM"/>
    </source>
</evidence>
<dbReference type="GO" id="GO:0005576">
    <property type="term" value="C:extracellular region"/>
    <property type="evidence" value="ECO:0007669"/>
    <property type="project" value="TreeGrafter"/>
</dbReference>
<keyword evidence="1 5" id="KW-0732">Signal</keyword>
<dbReference type="Gene3D" id="2.120.10.30">
    <property type="entry name" value="TolB, C-terminal domain"/>
    <property type="match status" value="1"/>
</dbReference>
<dbReference type="EMBL" id="CAJPEX010000639">
    <property type="protein sequence ID" value="CAG0916644.1"/>
    <property type="molecule type" value="Genomic_DNA"/>
</dbReference>
<name>A0A7R9BJK3_9CRUS</name>
<evidence type="ECO:0000256" key="5">
    <source>
        <dbReference type="SAM" id="SignalP"/>
    </source>
</evidence>
<dbReference type="OrthoDB" id="10018185at2759"/>
<sequence length="377" mass="41841">MNGFGFLVIAALALQLLVKAYPTSLIAPSNYINYEEDPLFAMLRQKIERGEIDMESNFFMDKSRFQVHHDPEWPPEPLDIQPLGHISAVDTDLKGNPVIFHRAERSWSSHNKPPVIEGNTIAVLDKNSGKVLSTWGNNTFHVPHGLTIDHRGNVWVTDTGTHQIFKFAPGSTKPALVLGEKFISGTDSSHFCRPTDVAVATNGYFFVSDGYCNKRVMKFDHDGKFVREYTHDMDVIHDLALIEERDAICAADRENGRVVCFQASLRPSEAGDSTDISNEPLAILPVSESLGAVFAISNLGPAIFAVRQPRVSNKEPPNGVVLSFDKGEIIDTWQRDASEENGSFLMNPHDVVVSKDGKTVYVAEIGPNRLSKFNIKH</sequence>
<feature type="signal peptide" evidence="5">
    <location>
        <begin position="1"/>
        <end position="20"/>
    </location>
</feature>
<evidence type="ECO:0000256" key="4">
    <source>
        <dbReference type="PROSITE-ProRule" id="PRU00504"/>
    </source>
</evidence>
<dbReference type="Proteomes" id="UP000678499">
    <property type="component" value="Unassembled WGS sequence"/>
</dbReference>
<evidence type="ECO:0000313" key="7">
    <source>
        <dbReference type="Proteomes" id="UP000678499"/>
    </source>
</evidence>
<dbReference type="EMBL" id="OA882676">
    <property type="protein sequence ID" value="CAD7276492.1"/>
    <property type="molecule type" value="Genomic_DNA"/>
</dbReference>
<dbReference type="CDD" id="cd14958">
    <property type="entry name" value="NHL_PAL_like"/>
    <property type="match status" value="1"/>
</dbReference>
<feature type="repeat" description="NHL" evidence="4">
    <location>
        <begin position="129"/>
        <end position="170"/>
    </location>
</feature>
<dbReference type="SUPFAM" id="SSF101898">
    <property type="entry name" value="NHL repeat"/>
    <property type="match status" value="1"/>
</dbReference>
<evidence type="ECO:0000256" key="1">
    <source>
        <dbReference type="ARBA" id="ARBA00022729"/>
    </source>
</evidence>
<evidence type="ECO:0000256" key="2">
    <source>
        <dbReference type="ARBA" id="ARBA00022737"/>
    </source>
</evidence>
<dbReference type="PANTHER" id="PTHR10680">
    <property type="entry name" value="PEPTIDYL-GLYCINE ALPHA-AMIDATING MONOOXYGENASE"/>
    <property type="match status" value="1"/>
</dbReference>
<accession>A0A7R9BJK3</accession>
<dbReference type="PANTHER" id="PTHR10680:SF36">
    <property type="entry name" value="PEPTIDYL-ALPHA-HYDROXYGLYCINE ALPHA-AMIDATING LYASE 1"/>
    <property type="match status" value="1"/>
</dbReference>
<dbReference type="AlphaFoldDB" id="A0A7R9BJK3"/>
<gene>
    <name evidence="6" type="ORF">NMOB1V02_LOCUS4253</name>
</gene>
<proteinExistence type="predicted"/>
<dbReference type="InterPro" id="IPR001258">
    <property type="entry name" value="NHL_repeat"/>
</dbReference>
<evidence type="ECO:0000313" key="6">
    <source>
        <dbReference type="EMBL" id="CAD7276492.1"/>
    </source>
</evidence>
<feature type="chain" id="PRO_5036402941" description="Peptidylamidoglycolate lyase" evidence="5">
    <location>
        <begin position="21"/>
        <end position="377"/>
    </location>
</feature>
<dbReference type="Pfam" id="PF01436">
    <property type="entry name" value="NHL"/>
    <property type="match status" value="2"/>
</dbReference>
<protein>
    <recommendedName>
        <fullName evidence="8">Peptidylamidoglycolate lyase</fullName>
    </recommendedName>
</protein>
<keyword evidence="7" id="KW-1185">Reference proteome</keyword>
<keyword evidence="3" id="KW-0325">Glycoprotein</keyword>
<evidence type="ECO:0000256" key="3">
    <source>
        <dbReference type="ARBA" id="ARBA00023180"/>
    </source>
</evidence>
<dbReference type="PROSITE" id="PS51125">
    <property type="entry name" value="NHL"/>
    <property type="match status" value="2"/>
</dbReference>
<feature type="repeat" description="NHL" evidence="4">
    <location>
        <begin position="190"/>
        <end position="222"/>
    </location>
</feature>
<organism evidence="6">
    <name type="scientific">Notodromas monacha</name>
    <dbReference type="NCBI Taxonomy" id="399045"/>
    <lineage>
        <taxon>Eukaryota</taxon>
        <taxon>Metazoa</taxon>
        <taxon>Ecdysozoa</taxon>
        <taxon>Arthropoda</taxon>
        <taxon>Crustacea</taxon>
        <taxon>Oligostraca</taxon>
        <taxon>Ostracoda</taxon>
        <taxon>Podocopa</taxon>
        <taxon>Podocopida</taxon>
        <taxon>Cypridocopina</taxon>
        <taxon>Cypridoidea</taxon>
        <taxon>Cyprididae</taxon>
        <taxon>Notodromas</taxon>
    </lineage>
</organism>